<gene>
    <name evidence="9" type="ORF">TCAL_04087</name>
</gene>
<keyword evidence="6" id="KW-0297">G-protein coupled receptor</keyword>
<dbReference type="PROSITE" id="PS00237">
    <property type="entry name" value="G_PROTEIN_RECEP_F1_1"/>
    <property type="match status" value="1"/>
</dbReference>
<proteinExistence type="inferred from homology"/>
<keyword evidence="5 7" id="KW-0472">Membrane</keyword>
<feature type="transmembrane region" description="Helical" evidence="7">
    <location>
        <begin position="118"/>
        <end position="140"/>
    </location>
</feature>
<comment type="similarity">
    <text evidence="2 6">Belongs to the G-protein coupled receptor 1 family.</text>
</comment>
<feature type="domain" description="G-protein coupled receptors family 1 profile" evidence="8">
    <location>
        <begin position="47"/>
        <end position="399"/>
    </location>
</feature>
<keyword evidence="6" id="KW-0807">Transducer</keyword>
<dbReference type="GO" id="GO:0004930">
    <property type="term" value="F:G protein-coupled receptor activity"/>
    <property type="evidence" value="ECO:0007669"/>
    <property type="project" value="UniProtKB-KW"/>
</dbReference>
<accession>A0A553NVM6</accession>
<dbReference type="STRING" id="6832.A0A553NVM6"/>
<feature type="non-terminal residue" evidence="9">
    <location>
        <position position="399"/>
    </location>
</feature>
<keyword evidence="3 6" id="KW-0812">Transmembrane</keyword>
<evidence type="ECO:0000256" key="5">
    <source>
        <dbReference type="ARBA" id="ARBA00023136"/>
    </source>
</evidence>
<name>A0A553NVM6_TIGCA</name>
<dbReference type="PANTHER" id="PTHR47760">
    <property type="entry name" value="G-PROTEIN COUPLED RECEPTOR B0563.6-LIKE PROTEIN-RELATED"/>
    <property type="match status" value="1"/>
</dbReference>
<dbReference type="InterPro" id="IPR017452">
    <property type="entry name" value="GPCR_Rhodpsn_7TM"/>
</dbReference>
<feature type="transmembrane region" description="Helical" evidence="7">
    <location>
        <begin position="67"/>
        <end position="90"/>
    </location>
</feature>
<dbReference type="Proteomes" id="UP000318571">
    <property type="component" value="Chromosome 1"/>
</dbReference>
<keyword evidence="6" id="KW-0675">Receptor</keyword>
<reference evidence="9 10" key="1">
    <citation type="journal article" date="2018" name="Nat. Ecol. Evol.">
        <title>Genomic signatures of mitonuclear coevolution across populations of Tigriopus californicus.</title>
        <authorList>
            <person name="Barreto F.S."/>
            <person name="Watson E.T."/>
            <person name="Lima T.G."/>
            <person name="Willett C.S."/>
            <person name="Edmands S."/>
            <person name="Li W."/>
            <person name="Burton R.S."/>
        </authorList>
    </citation>
    <scope>NUCLEOTIDE SEQUENCE [LARGE SCALE GENOMIC DNA]</scope>
    <source>
        <strain evidence="9 10">San Diego</strain>
    </source>
</reference>
<feature type="transmembrane region" description="Helical" evidence="7">
    <location>
        <begin position="232"/>
        <end position="252"/>
    </location>
</feature>
<dbReference type="PANTHER" id="PTHR47760:SF1">
    <property type="entry name" value="G-PROTEIN COUPLED RECEPTORS FAMILY 1 PROFILE DOMAIN-CONTAINING PROTEIN"/>
    <property type="match status" value="1"/>
</dbReference>
<dbReference type="SUPFAM" id="SSF81321">
    <property type="entry name" value="Family A G protein-coupled receptor-like"/>
    <property type="match status" value="1"/>
</dbReference>
<dbReference type="PROSITE" id="PS50262">
    <property type="entry name" value="G_PROTEIN_RECEP_F1_2"/>
    <property type="match status" value="1"/>
</dbReference>
<comment type="subcellular location">
    <subcellularLocation>
        <location evidence="1">Membrane</location>
    </subcellularLocation>
</comment>
<evidence type="ECO:0000256" key="1">
    <source>
        <dbReference type="ARBA" id="ARBA00004370"/>
    </source>
</evidence>
<evidence type="ECO:0000256" key="4">
    <source>
        <dbReference type="ARBA" id="ARBA00022989"/>
    </source>
</evidence>
<evidence type="ECO:0000313" key="10">
    <source>
        <dbReference type="Proteomes" id="UP000318571"/>
    </source>
</evidence>
<keyword evidence="4 7" id="KW-1133">Transmembrane helix</keyword>
<dbReference type="Gene3D" id="1.20.1070.10">
    <property type="entry name" value="Rhodopsin 7-helix transmembrane proteins"/>
    <property type="match status" value="1"/>
</dbReference>
<dbReference type="EMBL" id="VCGU01000010">
    <property type="protein sequence ID" value="TRY69480.1"/>
    <property type="molecule type" value="Genomic_DNA"/>
</dbReference>
<feature type="transmembrane region" description="Helical" evidence="7">
    <location>
        <begin position="31"/>
        <end position="55"/>
    </location>
</feature>
<keyword evidence="10" id="KW-1185">Reference proteome</keyword>
<dbReference type="InterPro" id="IPR000276">
    <property type="entry name" value="GPCR_Rhodpsn"/>
</dbReference>
<evidence type="ECO:0000259" key="8">
    <source>
        <dbReference type="PROSITE" id="PS50262"/>
    </source>
</evidence>
<feature type="transmembrane region" description="Helical" evidence="7">
    <location>
        <begin position="161"/>
        <end position="180"/>
    </location>
</feature>
<dbReference type="PRINTS" id="PR00237">
    <property type="entry name" value="GPCRRHODOPSN"/>
</dbReference>
<comment type="caution">
    <text evidence="9">The sequence shown here is derived from an EMBL/GenBank/DDBJ whole genome shotgun (WGS) entry which is preliminary data.</text>
</comment>
<dbReference type="Pfam" id="PF00001">
    <property type="entry name" value="7tm_1"/>
    <property type="match status" value="1"/>
</dbReference>
<sequence>MSLLPGSTAFRVPNSKAEEDSLAAIELAEQIGYVIFAPTIIAAGILGSLANLFILNDGKFSNRFYTYLKGLAVADLCFLCFAVSGIIHVFQNQADRKEYGGNINYIKLFYEAHFENGIINGFLASSVFIIVMMTIDRYLAISHPTLYRRRRSSNSPLNSPIIDIGLAFYAGMVIQAPRYFTLSIQNIDCIVANRNETFSPLCKCEKSQDENGGFTCVYIGEEVESVTESAVWITYVVLIEIMMRIGPCVLLVTLNIRMIQDFNESLRRRRQLMASCFSVTSSALFPMIEGDGEDPENPETSSSLFSMKIPKRVRYLSENSVSSTEPSNKAKTMFGLAPSKFMPNISKLRSKLEGSEDARNQSLMMSSKEKNVIIVLGAISVVFVGCNIPQSICRILISQ</sequence>
<dbReference type="GO" id="GO:0016020">
    <property type="term" value="C:membrane"/>
    <property type="evidence" value="ECO:0007669"/>
    <property type="project" value="UniProtKB-SubCell"/>
</dbReference>
<organism evidence="9 10">
    <name type="scientific">Tigriopus californicus</name>
    <name type="common">Marine copepod</name>
    <dbReference type="NCBI Taxonomy" id="6832"/>
    <lineage>
        <taxon>Eukaryota</taxon>
        <taxon>Metazoa</taxon>
        <taxon>Ecdysozoa</taxon>
        <taxon>Arthropoda</taxon>
        <taxon>Crustacea</taxon>
        <taxon>Multicrustacea</taxon>
        <taxon>Hexanauplia</taxon>
        <taxon>Copepoda</taxon>
        <taxon>Harpacticoida</taxon>
        <taxon>Harpacticidae</taxon>
        <taxon>Tigriopus</taxon>
    </lineage>
</organism>
<evidence type="ECO:0000313" key="9">
    <source>
        <dbReference type="EMBL" id="TRY69480.1"/>
    </source>
</evidence>
<evidence type="ECO:0000256" key="6">
    <source>
        <dbReference type="RuleBase" id="RU000688"/>
    </source>
</evidence>
<evidence type="ECO:0000256" key="7">
    <source>
        <dbReference type="SAM" id="Phobius"/>
    </source>
</evidence>
<evidence type="ECO:0000256" key="3">
    <source>
        <dbReference type="ARBA" id="ARBA00022692"/>
    </source>
</evidence>
<dbReference type="InterPro" id="IPR053093">
    <property type="entry name" value="GPCR-like"/>
</dbReference>
<protein>
    <recommendedName>
        <fullName evidence="8">G-protein coupled receptors family 1 profile domain-containing protein</fullName>
    </recommendedName>
</protein>
<feature type="transmembrane region" description="Helical" evidence="7">
    <location>
        <begin position="372"/>
        <end position="397"/>
    </location>
</feature>
<evidence type="ECO:0000256" key="2">
    <source>
        <dbReference type="ARBA" id="ARBA00010663"/>
    </source>
</evidence>
<dbReference type="AlphaFoldDB" id="A0A553NVM6"/>